<dbReference type="InterPro" id="IPR014881">
    <property type="entry name" value="NOB1_Zn-bd"/>
</dbReference>
<gene>
    <name evidence="17" type="ORF">NP493_84g04047</name>
</gene>
<evidence type="ECO:0000256" key="4">
    <source>
        <dbReference type="ARBA" id="ARBA00022553"/>
    </source>
</evidence>
<evidence type="ECO:0000256" key="5">
    <source>
        <dbReference type="ARBA" id="ARBA00022722"/>
    </source>
</evidence>
<feature type="compositionally biased region" description="Acidic residues" evidence="14">
    <location>
        <begin position="261"/>
        <end position="280"/>
    </location>
</feature>
<dbReference type="Gene3D" id="3.40.50.1010">
    <property type="entry name" value="5'-nuclease"/>
    <property type="match status" value="1"/>
</dbReference>
<keyword evidence="6 12" id="KW-0479">Metal-binding</keyword>
<dbReference type="GO" id="GO:0005634">
    <property type="term" value="C:nucleus"/>
    <property type="evidence" value="ECO:0007669"/>
    <property type="project" value="UniProtKB-SubCell"/>
</dbReference>
<comment type="caution">
    <text evidence="17">The sequence shown here is derived from an EMBL/GenBank/DDBJ whole genome shotgun (WGS) entry which is preliminary data.</text>
</comment>
<evidence type="ECO:0000256" key="9">
    <source>
        <dbReference type="ARBA" id="ARBA00022833"/>
    </source>
</evidence>
<dbReference type="GO" id="GO:0030490">
    <property type="term" value="P:maturation of SSU-rRNA"/>
    <property type="evidence" value="ECO:0007669"/>
    <property type="project" value="TreeGrafter"/>
</dbReference>
<evidence type="ECO:0000313" key="18">
    <source>
        <dbReference type="Proteomes" id="UP001209878"/>
    </source>
</evidence>
<dbReference type="InterPro" id="IPR033411">
    <property type="entry name" value="Ribonuclease_PIN"/>
</dbReference>
<feature type="binding site" evidence="13">
    <location>
        <position position="345"/>
    </location>
    <ligand>
        <name>Zn(2+)</name>
        <dbReference type="ChEBI" id="CHEBI:29105"/>
    </ligand>
</feature>
<dbReference type="GO" id="GO:0030688">
    <property type="term" value="C:preribosome, small subunit precursor"/>
    <property type="evidence" value="ECO:0007669"/>
    <property type="project" value="TreeGrafter"/>
</dbReference>
<protein>
    <recommendedName>
        <fullName evidence="3 12">RNA-binding protein NOB1</fullName>
    </recommendedName>
</protein>
<dbReference type="InterPro" id="IPR039907">
    <property type="entry name" value="NOB1"/>
</dbReference>
<feature type="region of interest" description="Disordered" evidence="14">
    <location>
        <begin position="137"/>
        <end position="285"/>
    </location>
</feature>
<reference evidence="17" key="1">
    <citation type="journal article" date="2023" name="Mol. Biol. Evol.">
        <title>Third-Generation Sequencing Reveals the Adaptive Role of the Epigenome in Three Deep-Sea Polychaetes.</title>
        <authorList>
            <person name="Perez M."/>
            <person name="Aroh O."/>
            <person name="Sun Y."/>
            <person name="Lan Y."/>
            <person name="Juniper S.K."/>
            <person name="Young C.R."/>
            <person name="Angers B."/>
            <person name="Qian P.Y."/>
        </authorList>
    </citation>
    <scope>NUCLEOTIDE SEQUENCE</scope>
    <source>
        <strain evidence="17">R07B-5</strain>
    </source>
</reference>
<keyword evidence="8" id="KW-0378">Hydrolase</keyword>
<dbReference type="InterPro" id="IPR017117">
    <property type="entry name" value="Nob1_euk"/>
</dbReference>
<dbReference type="GO" id="GO:0016787">
    <property type="term" value="F:hydrolase activity"/>
    <property type="evidence" value="ECO:0007669"/>
    <property type="project" value="UniProtKB-KW"/>
</dbReference>
<evidence type="ECO:0000313" key="17">
    <source>
        <dbReference type="EMBL" id="KAK2190332.1"/>
    </source>
</evidence>
<evidence type="ECO:0000259" key="15">
    <source>
        <dbReference type="Pfam" id="PF08772"/>
    </source>
</evidence>
<feature type="compositionally biased region" description="Polar residues" evidence="14">
    <location>
        <begin position="172"/>
        <end position="185"/>
    </location>
</feature>
<dbReference type="EMBL" id="JAODUO010000083">
    <property type="protein sequence ID" value="KAK2190332.1"/>
    <property type="molecule type" value="Genomic_DNA"/>
</dbReference>
<dbReference type="CDD" id="cd09876">
    <property type="entry name" value="PIN_Nob1-like"/>
    <property type="match status" value="1"/>
</dbReference>
<dbReference type="InterPro" id="IPR036283">
    <property type="entry name" value="NOB1_Zf-like_sf"/>
</dbReference>
<dbReference type="SUPFAM" id="SSF144206">
    <property type="entry name" value="NOB1 zinc finger-like"/>
    <property type="match status" value="1"/>
</dbReference>
<feature type="binding site" evidence="13">
    <location>
        <position position="360"/>
    </location>
    <ligand>
        <name>Zn(2+)</name>
        <dbReference type="ChEBI" id="CHEBI:29105"/>
    </ligand>
</feature>
<evidence type="ECO:0000256" key="10">
    <source>
        <dbReference type="ARBA" id="ARBA00023242"/>
    </source>
</evidence>
<evidence type="ECO:0000256" key="3">
    <source>
        <dbReference type="ARBA" id="ARBA00018439"/>
    </source>
</evidence>
<dbReference type="GO" id="GO:0008270">
    <property type="term" value="F:zinc ion binding"/>
    <property type="evidence" value="ECO:0007669"/>
    <property type="project" value="UniProtKB-KW"/>
</dbReference>
<evidence type="ECO:0000256" key="6">
    <source>
        <dbReference type="ARBA" id="ARBA00022723"/>
    </source>
</evidence>
<evidence type="ECO:0000256" key="11">
    <source>
        <dbReference type="ARBA" id="ARBA00045628"/>
    </source>
</evidence>
<accession>A0AAD9UID2</accession>
<feature type="domain" description="Ribonuclease PIN" evidence="16">
    <location>
        <begin position="11"/>
        <end position="97"/>
    </location>
</feature>
<keyword evidence="5" id="KW-0540">Nuclease</keyword>
<comment type="subcellular location">
    <subcellularLocation>
        <location evidence="1 12">Nucleus</location>
    </subcellularLocation>
</comment>
<evidence type="ECO:0000256" key="12">
    <source>
        <dbReference type="PIRNR" id="PIRNR037125"/>
    </source>
</evidence>
<dbReference type="PIRSF" id="PIRSF037125">
    <property type="entry name" value="D-site_20S_pre-rRNA_nuclease"/>
    <property type="match status" value="1"/>
</dbReference>
<feature type="domain" description="Nin one binding (NOB1) Zn-ribbon-like" evidence="15">
    <location>
        <begin position="335"/>
        <end position="406"/>
    </location>
</feature>
<dbReference type="GO" id="GO:0004521">
    <property type="term" value="F:RNA endonuclease activity"/>
    <property type="evidence" value="ECO:0007669"/>
    <property type="project" value="UniProtKB-UniRule"/>
</dbReference>
<dbReference type="PANTHER" id="PTHR12814">
    <property type="entry name" value="RNA-BINDING PROTEIN NOB1"/>
    <property type="match status" value="1"/>
</dbReference>
<dbReference type="FunFam" id="3.40.50.1010:FF:000018">
    <property type="entry name" value="RNA-binding protein NOB1"/>
    <property type="match status" value="1"/>
</dbReference>
<feature type="binding site" evidence="13">
    <location>
        <position position="348"/>
    </location>
    <ligand>
        <name>Zn(2+)</name>
        <dbReference type="ChEBI" id="CHEBI:29105"/>
    </ligand>
</feature>
<feature type="compositionally biased region" description="Polar residues" evidence="14">
    <location>
        <begin position="139"/>
        <end position="162"/>
    </location>
</feature>
<evidence type="ECO:0000259" key="16">
    <source>
        <dbReference type="Pfam" id="PF17146"/>
    </source>
</evidence>
<feature type="region of interest" description="Disordered" evidence="14">
    <location>
        <begin position="461"/>
        <end position="483"/>
    </location>
</feature>
<evidence type="ECO:0000256" key="14">
    <source>
        <dbReference type="SAM" id="MobiDB-lite"/>
    </source>
</evidence>
<sequence length="483" mass="53398">MATDGNRVKHVVVDSGGFIRNAPIKDVGEKIYTVPDIVKEIRDATTRARLQVLPYELQFKQPPPEAIRYVREFSKKTGDYPSLSAVDIQVMALVYQLEKEHVGTDHIRTAPERKVTWTATARPLEKATDIAGFYLKTGGKTSQTTSESQGSDVTTDMSSQLDDISINDEKTTPSTDEGPSQNVETKTTEGNDCVGRDDGEEEAGGPCDGDAVEQTDVIQVEIVSNDAVEKQDNSPTDGTTGELQGQLTEGDVLPAASLQEGESDDEDDDSGVDDDGDDDGWITPSNISSLKQSMGDYEADCVERVDVGCLTTDFAMQNVLLQMGLNVISVDGMLIRRAKSYVLRCFACFKITTNMTKEFCFHCGNKTLQKVSVTVTRDGTVEYFLSKRRPISTRGMKFSLPMPRGGKHAHNPILCEDQREPHQRPRRKDKYHVLDPNVNAFVSPFAQIDTSSRAALSGVRNFKHAYRNRRNPNETGKRTGKRK</sequence>
<feature type="compositionally biased region" description="Basic residues" evidence="14">
    <location>
        <begin position="461"/>
        <end position="470"/>
    </location>
</feature>
<dbReference type="PANTHER" id="PTHR12814:SF2">
    <property type="entry name" value="RNA-BINDING PROTEIN NOB1"/>
    <property type="match status" value="1"/>
</dbReference>
<comment type="similarity">
    <text evidence="2 12">Belongs to the NOB1 family.</text>
</comment>
<feature type="region of interest" description="Disordered" evidence="14">
    <location>
        <begin position="395"/>
        <end position="427"/>
    </location>
</feature>
<keyword evidence="18" id="KW-1185">Reference proteome</keyword>
<evidence type="ECO:0000256" key="2">
    <source>
        <dbReference type="ARBA" id="ARBA00005858"/>
    </source>
</evidence>
<comment type="function">
    <text evidence="11">May play a role in mRNA degradation. Endonuclease required for processing of 20S pre-rRNA precursor and biogenesis of 40S ribosomal subunits.</text>
</comment>
<dbReference type="Proteomes" id="UP001209878">
    <property type="component" value="Unassembled WGS sequence"/>
</dbReference>
<dbReference type="Pfam" id="PF08772">
    <property type="entry name" value="Zn_ribbon_NOB1"/>
    <property type="match status" value="1"/>
</dbReference>
<organism evidence="17 18">
    <name type="scientific">Ridgeia piscesae</name>
    <name type="common">Tubeworm</name>
    <dbReference type="NCBI Taxonomy" id="27915"/>
    <lineage>
        <taxon>Eukaryota</taxon>
        <taxon>Metazoa</taxon>
        <taxon>Spiralia</taxon>
        <taxon>Lophotrochozoa</taxon>
        <taxon>Annelida</taxon>
        <taxon>Polychaeta</taxon>
        <taxon>Sedentaria</taxon>
        <taxon>Canalipalpata</taxon>
        <taxon>Sabellida</taxon>
        <taxon>Siboglinidae</taxon>
        <taxon>Ridgeia</taxon>
    </lineage>
</organism>
<proteinExistence type="inferred from homology"/>
<dbReference type="Gene3D" id="6.20.210.10">
    <property type="entry name" value="Nin one binding (NOB1), Zn-ribbon-like"/>
    <property type="match status" value="1"/>
</dbReference>
<evidence type="ECO:0000256" key="8">
    <source>
        <dbReference type="ARBA" id="ARBA00022801"/>
    </source>
</evidence>
<keyword evidence="10 12" id="KW-0539">Nucleus</keyword>
<feature type="compositionally biased region" description="Polar residues" evidence="14">
    <location>
        <begin position="233"/>
        <end position="247"/>
    </location>
</feature>
<evidence type="ECO:0000256" key="13">
    <source>
        <dbReference type="PIRSR" id="PIRSR037125-1"/>
    </source>
</evidence>
<evidence type="ECO:0000256" key="1">
    <source>
        <dbReference type="ARBA" id="ARBA00004123"/>
    </source>
</evidence>
<dbReference type="Pfam" id="PF17146">
    <property type="entry name" value="PIN_6"/>
    <property type="match status" value="1"/>
</dbReference>
<feature type="binding site" evidence="13">
    <location>
        <position position="363"/>
    </location>
    <ligand>
        <name>Zn(2+)</name>
        <dbReference type="ChEBI" id="CHEBI:29105"/>
    </ligand>
</feature>
<keyword evidence="7" id="KW-0863">Zinc-finger</keyword>
<evidence type="ECO:0000256" key="7">
    <source>
        <dbReference type="ARBA" id="ARBA00022771"/>
    </source>
</evidence>
<feature type="compositionally biased region" description="Basic and acidic residues" evidence="14">
    <location>
        <begin position="186"/>
        <end position="197"/>
    </location>
</feature>
<name>A0AAD9UID2_RIDPI</name>
<keyword evidence="4" id="KW-0597">Phosphoprotein</keyword>
<dbReference type="AlphaFoldDB" id="A0AAD9UID2"/>
<keyword evidence="9 12" id="KW-0862">Zinc</keyword>